<name>A0A015JG69_RHIIW</name>
<evidence type="ECO:0000313" key="2">
    <source>
        <dbReference type="Proteomes" id="UP000022910"/>
    </source>
</evidence>
<gene>
    <name evidence="1" type="ORF">RirG_127150</name>
</gene>
<dbReference type="HOGENOM" id="CLU_167033_0_0_1"/>
<accession>A0A015JG69</accession>
<dbReference type="AlphaFoldDB" id="A0A015JG69"/>
<reference evidence="1 2" key="1">
    <citation type="submission" date="2014-02" db="EMBL/GenBank/DDBJ databases">
        <title>Single nucleus genome sequencing reveals high similarity among nuclei of an endomycorrhizal fungus.</title>
        <authorList>
            <person name="Lin K."/>
            <person name="Geurts R."/>
            <person name="Zhang Z."/>
            <person name="Limpens E."/>
            <person name="Saunders D.G."/>
            <person name="Mu D."/>
            <person name="Pang E."/>
            <person name="Cao H."/>
            <person name="Cha H."/>
            <person name="Lin T."/>
            <person name="Zhou Q."/>
            <person name="Shang Y."/>
            <person name="Li Y."/>
            <person name="Ivanov S."/>
            <person name="Sharma T."/>
            <person name="Velzen R.V."/>
            <person name="Ruijter N.D."/>
            <person name="Aanen D.K."/>
            <person name="Win J."/>
            <person name="Kamoun S."/>
            <person name="Bisseling T."/>
            <person name="Huang S."/>
        </authorList>
    </citation>
    <scope>NUCLEOTIDE SEQUENCE [LARGE SCALE GENOMIC DNA]</scope>
    <source>
        <strain evidence="2">DAOM197198w</strain>
    </source>
</reference>
<proteinExistence type="predicted"/>
<dbReference type="Proteomes" id="UP000022910">
    <property type="component" value="Unassembled WGS sequence"/>
</dbReference>
<organism evidence="1 2">
    <name type="scientific">Rhizophagus irregularis (strain DAOM 197198w)</name>
    <name type="common">Glomus intraradices</name>
    <dbReference type="NCBI Taxonomy" id="1432141"/>
    <lineage>
        <taxon>Eukaryota</taxon>
        <taxon>Fungi</taxon>
        <taxon>Fungi incertae sedis</taxon>
        <taxon>Mucoromycota</taxon>
        <taxon>Glomeromycotina</taxon>
        <taxon>Glomeromycetes</taxon>
        <taxon>Glomerales</taxon>
        <taxon>Glomeraceae</taxon>
        <taxon>Rhizophagus</taxon>
    </lineage>
</organism>
<dbReference type="EMBL" id="JEMT01019605">
    <property type="protein sequence ID" value="EXX66090.1"/>
    <property type="molecule type" value="Genomic_DNA"/>
</dbReference>
<comment type="caution">
    <text evidence="1">The sequence shown here is derived from an EMBL/GenBank/DDBJ whole genome shotgun (WGS) entry which is preliminary data.</text>
</comment>
<protein>
    <submittedName>
        <fullName evidence="1">Uncharacterized protein</fullName>
    </submittedName>
</protein>
<evidence type="ECO:0000313" key="1">
    <source>
        <dbReference type="EMBL" id="EXX66090.1"/>
    </source>
</evidence>
<keyword evidence="2" id="KW-1185">Reference proteome</keyword>
<sequence>MCGWSFPSEWLSSTHQFNVSIPDDRLSTSAPNPIISLPMVQDIWIHRWIDDDNLKTQLMNIRNILAERTMVEYYTDGSLKPSTPTTMGKQDLNLVYTDMGAAFCVNNEPALSAQANVSLWPSSTRSELVAIFLALLTGPMNVNMILI</sequence>
<dbReference type="OrthoDB" id="2456157at2759"/>